<reference evidence="1" key="2">
    <citation type="journal article" date="2022" name="New Phytol.">
        <title>Evolutionary transition to the ectomycorrhizal habit in the genomes of a hyperdiverse lineage of mushroom-forming fungi.</title>
        <authorList>
            <person name="Looney B."/>
            <person name="Miyauchi S."/>
            <person name="Morin E."/>
            <person name="Drula E."/>
            <person name="Courty P.E."/>
            <person name="Kohler A."/>
            <person name="Kuo A."/>
            <person name="LaButti K."/>
            <person name="Pangilinan J."/>
            <person name="Lipzen A."/>
            <person name="Riley R."/>
            <person name="Andreopoulos W."/>
            <person name="He G."/>
            <person name="Johnson J."/>
            <person name="Nolan M."/>
            <person name="Tritt A."/>
            <person name="Barry K.W."/>
            <person name="Grigoriev I.V."/>
            <person name="Nagy L.G."/>
            <person name="Hibbett D."/>
            <person name="Henrissat B."/>
            <person name="Matheny P.B."/>
            <person name="Labbe J."/>
            <person name="Martin F.M."/>
        </authorList>
    </citation>
    <scope>NUCLEOTIDE SEQUENCE</scope>
    <source>
        <strain evidence="1">HHB10654</strain>
    </source>
</reference>
<name>A0ACB8STB2_9AGAM</name>
<organism evidence="1 2">
    <name type="scientific">Artomyces pyxidatus</name>
    <dbReference type="NCBI Taxonomy" id="48021"/>
    <lineage>
        <taxon>Eukaryota</taxon>
        <taxon>Fungi</taxon>
        <taxon>Dikarya</taxon>
        <taxon>Basidiomycota</taxon>
        <taxon>Agaricomycotina</taxon>
        <taxon>Agaricomycetes</taxon>
        <taxon>Russulales</taxon>
        <taxon>Auriscalpiaceae</taxon>
        <taxon>Artomyces</taxon>
    </lineage>
</organism>
<proteinExistence type="predicted"/>
<reference evidence="1" key="1">
    <citation type="submission" date="2021-03" db="EMBL/GenBank/DDBJ databases">
        <authorList>
            <consortium name="DOE Joint Genome Institute"/>
            <person name="Ahrendt S."/>
            <person name="Looney B.P."/>
            <person name="Miyauchi S."/>
            <person name="Morin E."/>
            <person name="Drula E."/>
            <person name="Courty P.E."/>
            <person name="Chicoki N."/>
            <person name="Fauchery L."/>
            <person name="Kohler A."/>
            <person name="Kuo A."/>
            <person name="Labutti K."/>
            <person name="Pangilinan J."/>
            <person name="Lipzen A."/>
            <person name="Riley R."/>
            <person name="Andreopoulos W."/>
            <person name="He G."/>
            <person name="Johnson J."/>
            <person name="Barry K.W."/>
            <person name="Grigoriev I.V."/>
            <person name="Nagy L."/>
            <person name="Hibbett D."/>
            <person name="Henrissat B."/>
            <person name="Matheny P.B."/>
            <person name="Labbe J."/>
            <person name="Martin F."/>
        </authorList>
    </citation>
    <scope>NUCLEOTIDE SEQUENCE</scope>
    <source>
        <strain evidence="1">HHB10654</strain>
    </source>
</reference>
<evidence type="ECO:0000313" key="1">
    <source>
        <dbReference type="EMBL" id="KAI0059734.1"/>
    </source>
</evidence>
<protein>
    <submittedName>
        <fullName evidence="1">Uncharacterized protein</fullName>
    </submittedName>
</protein>
<dbReference type="Proteomes" id="UP000814140">
    <property type="component" value="Unassembled WGS sequence"/>
</dbReference>
<gene>
    <name evidence="1" type="ORF">BV25DRAFT_1045863</name>
</gene>
<evidence type="ECO:0000313" key="2">
    <source>
        <dbReference type="Proteomes" id="UP000814140"/>
    </source>
</evidence>
<keyword evidence="2" id="KW-1185">Reference proteome</keyword>
<accession>A0ACB8STB2</accession>
<comment type="caution">
    <text evidence="1">The sequence shown here is derived from an EMBL/GenBank/DDBJ whole genome shotgun (WGS) entry which is preliminary data.</text>
</comment>
<sequence length="154" mass="16742">MCAGCGQSITMPSPRSLIDFRSNANRFLPPKAPCVVRRLSHLPQSSCPVISARMCVNVAARSRFPSTLSLRCAFGRARAPSGLDLRRDCLLACTPPPRLATRVCVATSSTLWNAPEHSLPLLQLDAPSGPLTSGPVTLLHWLFRRRYTCEALSA</sequence>
<dbReference type="EMBL" id="MU277224">
    <property type="protein sequence ID" value="KAI0059734.1"/>
    <property type="molecule type" value="Genomic_DNA"/>
</dbReference>